<gene>
    <name evidence="2" type="ORF">PV09_04866</name>
</gene>
<sequence>MTPLPSPASGDDCGPSPFRDLAARTVPEQSKSPASVEDRARETLHGASSPTEEPSEWDISPWGLLNEGAAPSALRGQLLQLDLAPSIEQGTPSETPESRHPSLNRGRHGEDPYGPRARLFFAAHLSSTSSLLLPSHAEDAMDLSEANPQPTDTDGHPAAQRLASTVASWDVERPCRPNPNSSHDMALFLAAWLMEYQAGNVDSPISAEVMNVRGVPRPPVVLNTDVAVGSCDAQGVKWARFGTRASEVRHIRSRYHQHPQIRQFATPHAARRIPAAARTFLFSQTNTNARPWIEHYQLRNLLATTSHNDIHYVSRSKVMSFGSSNPLPTCVMDLSPSSDPFQATSDFHVTSLAAAGSALIAGGFRGEFAVQNLLSEFGTEPVIGFVSYDRHAITNHIHSFNSRSNGNPLAAFCSNDRHIRTLDVLSGRIVSSVPYDDVVNCSATSPNGRLRVLVGDFDGALIADADQGRILEHARGGSSGHGFACAWADNDIHVATAGQDCQVVVWDARNWSRPLAAIATENAHPTSLQFSPLGGGSPVLVVAESADVVNVVDARTYATKQVIEFFGDVAGTAISADGSQLIVANGDRHLGGVMTFLRHDFGVEFNDQAVGGSSRRRVSSQRSDWLQECELEFDPRVRLDAKARRRRGLRLDDMLF</sequence>
<proteinExistence type="predicted"/>
<dbReference type="Proteomes" id="UP000053259">
    <property type="component" value="Unassembled WGS sequence"/>
</dbReference>
<dbReference type="PANTHER" id="PTHR43991">
    <property type="entry name" value="WD REPEAT PROTEIN (AFU_ORTHOLOGUE AFUA_8G05640)-RELATED"/>
    <property type="match status" value="1"/>
</dbReference>
<evidence type="ECO:0000256" key="1">
    <source>
        <dbReference type="SAM" id="MobiDB-lite"/>
    </source>
</evidence>
<dbReference type="AlphaFoldDB" id="A0A0D2AY41"/>
<dbReference type="GeneID" id="27312839"/>
<feature type="region of interest" description="Disordered" evidence="1">
    <location>
        <begin position="87"/>
        <end position="111"/>
    </location>
</feature>
<dbReference type="InParanoid" id="A0A0D2AY41"/>
<feature type="region of interest" description="Disordered" evidence="1">
    <location>
        <begin position="1"/>
        <end position="66"/>
    </location>
</feature>
<evidence type="ECO:0000313" key="2">
    <source>
        <dbReference type="EMBL" id="KIW04044.1"/>
    </source>
</evidence>
<keyword evidence="3" id="KW-1185">Reference proteome</keyword>
<dbReference type="InterPro" id="IPR036322">
    <property type="entry name" value="WD40_repeat_dom_sf"/>
</dbReference>
<organism evidence="2 3">
    <name type="scientific">Verruconis gallopava</name>
    <dbReference type="NCBI Taxonomy" id="253628"/>
    <lineage>
        <taxon>Eukaryota</taxon>
        <taxon>Fungi</taxon>
        <taxon>Dikarya</taxon>
        <taxon>Ascomycota</taxon>
        <taxon>Pezizomycotina</taxon>
        <taxon>Dothideomycetes</taxon>
        <taxon>Pleosporomycetidae</taxon>
        <taxon>Venturiales</taxon>
        <taxon>Sympoventuriaceae</taxon>
        <taxon>Verruconis</taxon>
    </lineage>
</organism>
<dbReference type="EMBL" id="KN847542">
    <property type="protein sequence ID" value="KIW04044.1"/>
    <property type="molecule type" value="Genomic_DNA"/>
</dbReference>
<accession>A0A0D2AY41</accession>
<dbReference type="STRING" id="253628.A0A0D2AY41"/>
<evidence type="ECO:0008006" key="4">
    <source>
        <dbReference type="Google" id="ProtNLM"/>
    </source>
</evidence>
<dbReference type="Gene3D" id="2.130.10.10">
    <property type="entry name" value="YVTN repeat-like/Quinoprotein amine dehydrogenase"/>
    <property type="match status" value="1"/>
</dbReference>
<dbReference type="InterPro" id="IPR015943">
    <property type="entry name" value="WD40/YVTN_repeat-like_dom_sf"/>
</dbReference>
<dbReference type="VEuPathDB" id="FungiDB:PV09_04866"/>
<dbReference type="RefSeq" id="XP_016213913.1">
    <property type="nucleotide sequence ID" value="XM_016358295.1"/>
</dbReference>
<protein>
    <recommendedName>
        <fullName evidence="4">DUF2415 domain-containing protein</fullName>
    </recommendedName>
</protein>
<dbReference type="PANTHER" id="PTHR43991:SF12">
    <property type="entry name" value="WD REPEAT PROTEIN (AFU_ORTHOLOGUE AFUA_8G05640)"/>
    <property type="match status" value="1"/>
</dbReference>
<dbReference type="OrthoDB" id="20669at2759"/>
<name>A0A0D2AY41_9PEZI</name>
<evidence type="ECO:0000313" key="3">
    <source>
        <dbReference type="Proteomes" id="UP000053259"/>
    </source>
</evidence>
<dbReference type="SUPFAM" id="SSF50978">
    <property type="entry name" value="WD40 repeat-like"/>
    <property type="match status" value="1"/>
</dbReference>
<reference evidence="2 3" key="1">
    <citation type="submission" date="2015-01" db="EMBL/GenBank/DDBJ databases">
        <title>The Genome Sequence of Ochroconis gallopava CBS43764.</title>
        <authorList>
            <consortium name="The Broad Institute Genomics Platform"/>
            <person name="Cuomo C."/>
            <person name="de Hoog S."/>
            <person name="Gorbushina A."/>
            <person name="Stielow B."/>
            <person name="Teixiera M."/>
            <person name="Abouelleil A."/>
            <person name="Chapman S.B."/>
            <person name="Priest M."/>
            <person name="Young S.K."/>
            <person name="Wortman J."/>
            <person name="Nusbaum C."/>
            <person name="Birren B."/>
        </authorList>
    </citation>
    <scope>NUCLEOTIDE SEQUENCE [LARGE SCALE GENOMIC DNA]</scope>
    <source>
        <strain evidence="2 3">CBS 43764</strain>
    </source>
</reference>
<dbReference type="HOGENOM" id="CLU_010671_2_2_1"/>